<organism evidence="1 2">
    <name type="scientific">Paenibacillus filicis</name>
    <dbReference type="NCBI Taxonomy" id="669464"/>
    <lineage>
        <taxon>Bacteria</taxon>
        <taxon>Bacillati</taxon>
        <taxon>Bacillota</taxon>
        <taxon>Bacilli</taxon>
        <taxon>Bacillales</taxon>
        <taxon>Paenibacillaceae</taxon>
        <taxon>Paenibacillus</taxon>
    </lineage>
</organism>
<comment type="caution">
    <text evidence="1">The sequence shown here is derived from an EMBL/GenBank/DDBJ whole genome shotgun (WGS) entry which is preliminary data.</text>
</comment>
<keyword evidence="2" id="KW-1185">Reference proteome</keyword>
<dbReference type="EMBL" id="JBBPCC010000017">
    <property type="protein sequence ID" value="MEK8130891.1"/>
    <property type="molecule type" value="Genomic_DNA"/>
</dbReference>
<dbReference type="RefSeq" id="WP_341418033.1">
    <property type="nucleotide sequence ID" value="NZ_JBBPCC010000017.1"/>
</dbReference>
<evidence type="ECO:0000313" key="2">
    <source>
        <dbReference type="Proteomes" id="UP001469365"/>
    </source>
</evidence>
<protein>
    <submittedName>
        <fullName evidence="1">Uncharacterized protein</fullName>
    </submittedName>
</protein>
<sequence>MMENSKPSGDLAFKIVRTILDDILGRYALDRMIIGGPDRKDQEILASMFEKWRHLVSRELHAKGIVSEIYSPMELHEIEKLSLFDLLELREEYLRLEGEMV</sequence>
<name>A0ABU9DRP3_9BACL</name>
<reference evidence="1 2" key="1">
    <citation type="submission" date="2024-04" db="EMBL/GenBank/DDBJ databases">
        <title>draft genome sequnece of Paenibacillus filicis.</title>
        <authorList>
            <person name="Kim D.-U."/>
        </authorList>
    </citation>
    <scope>NUCLEOTIDE SEQUENCE [LARGE SCALE GENOMIC DNA]</scope>
    <source>
        <strain evidence="1 2">KACC14197</strain>
    </source>
</reference>
<proteinExistence type="predicted"/>
<gene>
    <name evidence="1" type="ORF">WMW72_23580</name>
</gene>
<accession>A0ABU9DRP3</accession>
<dbReference type="Proteomes" id="UP001469365">
    <property type="component" value="Unassembled WGS sequence"/>
</dbReference>
<evidence type="ECO:0000313" key="1">
    <source>
        <dbReference type="EMBL" id="MEK8130891.1"/>
    </source>
</evidence>